<dbReference type="GO" id="GO:0003677">
    <property type="term" value="F:DNA binding"/>
    <property type="evidence" value="ECO:0007669"/>
    <property type="project" value="InterPro"/>
</dbReference>
<gene>
    <name evidence="7" type="ORF">JD108_14480</name>
    <name evidence="8" type="ORF">KDJ56_14425</name>
</gene>
<dbReference type="InterPro" id="IPR013324">
    <property type="entry name" value="RNA_pol_sigma_r3/r4-like"/>
</dbReference>
<dbReference type="SUPFAM" id="SSF88659">
    <property type="entry name" value="Sigma3 and sigma4 domains of RNA polymerase sigma factors"/>
    <property type="match status" value="1"/>
</dbReference>
<protein>
    <submittedName>
        <fullName evidence="7">Sigma-70 family RNA polymerase sigma factor</fullName>
    </submittedName>
</protein>
<dbReference type="GO" id="GO:0006352">
    <property type="term" value="P:DNA-templated transcription initiation"/>
    <property type="evidence" value="ECO:0007669"/>
    <property type="project" value="InterPro"/>
</dbReference>
<keyword evidence="10" id="KW-1185">Reference proteome</keyword>
<dbReference type="Pfam" id="PF04542">
    <property type="entry name" value="Sigma70_r2"/>
    <property type="match status" value="1"/>
</dbReference>
<proteinExistence type="inferred from homology"/>
<dbReference type="SUPFAM" id="SSF88946">
    <property type="entry name" value="Sigma2 domain of RNA polymerase sigma factors"/>
    <property type="match status" value="1"/>
</dbReference>
<dbReference type="NCBIfam" id="TIGR02937">
    <property type="entry name" value="sigma70-ECF"/>
    <property type="match status" value="1"/>
</dbReference>
<evidence type="ECO:0000313" key="10">
    <source>
        <dbReference type="Proteomes" id="UP000677234"/>
    </source>
</evidence>
<dbReference type="AlphaFoldDB" id="A0A7T5EID8"/>
<reference evidence="7 9" key="1">
    <citation type="submission" date="2020-12" db="EMBL/GenBank/DDBJ databases">
        <title>strain FJAT-54423T represents a novel species of the genus Brevibacillus.</title>
        <authorList>
            <person name="Tang R."/>
        </authorList>
    </citation>
    <scope>NUCLEOTIDE SEQUENCE [LARGE SCALE GENOMIC DNA]</scope>
    <source>
        <strain evidence="7 9">FJAT-54423</strain>
    </source>
</reference>
<dbReference type="InterPro" id="IPR039425">
    <property type="entry name" value="RNA_pol_sigma-70-like"/>
</dbReference>
<evidence type="ECO:0000256" key="1">
    <source>
        <dbReference type="ARBA" id="ARBA00010641"/>
    </source>
</evidence>
<evidence type="ECO:0000256" key="3">
    <source>
        <dbReference type="ARBA" id="ARBA00023082"/>
    </source>
</evidence>
<dbReference type="RefSeq" id="WP_198826748.1">
    <property type="nucleotide sequence ID" value="NZ_CP066308.1"/>
</dbReference>
<evidence type="ECO:0000259" key="6">
    <source>
        <dbReference type="Pfam" id="PF08281"/>
    </source>
</evidence>
<dbReference type="InterPro" id="IPR014284">
    <property type="entry name" value="RNA_pol_sigma-70_dom"/>
</dbReference>
<dbReference type="Gene3D" id="1.10.1740.10">
    <property type="match status" value="1"/>
</dbReference>
<evidence type="ECO:0000256" key="4">
    <source>
        <dbReference type="ARBA" id="ARBA00023163"/>
    </source>
</evidence>
<feature type="domain" description="RNA polymerase sigma-70 region 2" evidence="5">
    <location>
        <begin position="24"/>
        <end position="87"/>
    </location>
</feature>
<evidence type="ECO:0000256" key="2">
    <source>
        <dbReference type="ARBA" id="ARBA00023015"/>
    </source>
</evidence>
<keyword evidence="4" id="KW-0804">Transcription</keyword>
<dbReference type="KEGG" id="bcop:JD108_14480"/>
<feature type="domain" description="RNA polymerase sigma factor 70 region 4 type 2" evidence="6">
    <location>
        <begin position="116"/>
        <end position="168"/>
    </location>
</feature>
<evidence type="ECO:0000259" key="5">
    <source>
        <dbReference type="Pfam" id="PF04542"/>
    </source>
</evidence>
<comment type="similarity">
    <text evidence="1">Belongs to the sigma-70 factor family. ECF subfamily.</text>
</comment>
<dbReference type="PANTHER" id="PTHR43133">
    <property type="entry name" value="RNA POLYMERASE ECF-TYPE SIGMA FACTO"/>
    <property type="match status" value="1"/>
</dbReference>
<dbReference type="Gene3D" id="1.10.10.10">
    <property type="entry name" value="Winged helix-like DNA-binding domain superfamily/Winged helix DNA-binding domain"/>
    <property type="match status" value="1"/>
</dbReference>
<evidence type="ECO:0000313" key="7">
    <source>
        <dbReference type="EMBL" id="QQE73118.1"/>
    </source>
</evidence>
<keyword evidence="3" id="KW-0731">Sigma factor</keyword>
<dbReference type="InterPro" id="IPR036388">
    <property type="entry name" value="WH-like_DNA-bd_sf"/>
</dbReference>
<dbReference type="Proteomes" id="UP000677234">
    <property type="component" value="Chromosome"/>
</dbReference>
<keyword evidence="2" id="KW-0805">Transcription regulation</keyword>
<dbReference type="InterPro" id="IPR007627">
    <property type="entry name" value="RNA_pol_sigma70_r2"/>
</dbReference>
<dbReference type="CDD" id="cd06171">
    <property type="entry name" value="Sigma70_r4"/>
    <property type="match status" value="1"/>
</dbReference>
<dbReference type="GO" id="GO:0016987">
    <property type="term" value="F:sigma factor activity"/>
    <property type="evidence" value="ECO:0007669"/>
    <property type="project" value="UniProtKB-KW"/>
</dbReference>
<evidence type="ECO:0000313" key="8">
    <source>
        <dbReference type="EMBL" id="QUO40196.1"/>
    </source>
</evidence>
<dbReference type="Pfam" id="PF08281">
    <property type="entry name" value="Sigma70_r4_2"/>
    <property type="match status" value="1"/>
</dbReference>
<name>A0A7T5EID8_9BACL</name>
<accession>A0A7T5EID8</accession>
<evidence type="ECO:0000313" key="9">
    <source>
        <dbReference type="Proteomes" id="UP000595847"/>
    </source>
</evidence>
<dbReference type="InterPro" id="IPR013325">
    <property type="entry name" value="RNA_pol_sigma_r2"/>
</dbReference>
<reference evidence="8" key="2">
    <citation type="submission" date="2021-04" db="EMBL/GenBank/DDBJ databases">
        <title>Brevibacillus composti FJAT-54423, complete genome.</title>
        <authorList>
            <person name="Tang R."/>
        </authorList>
    </citation>
    <scope>NUCLEOTIDE SEQUENCE</scope>
    <source>
        <strain evidence="8">FJAT-54424</strain>
    </source>
</reference>
<dbReference type="EMBL" id="CP066308">
    <property type="protein sequence ID" value="QQE73118.1"/>
    <property type="molecule type" value="Genomic_DNA"/>
</dbReference>
<dbReference type="PANTHER" id="PTHR43133:SF51">
    <property type="entry name" value="RNA POLYMERASE SIGMA FACTOR"/>
    <property type="match status" value="1"/>
</dbReference>
<sequence length="181" mass="21068">MGEAELIRKAQAGDHEALVELLRTIENSVYRSAFYILGNEQDALDAAQEALIRIYRKLHTYQEKAKFSTWVQRIVSNVCMDKFRAKKETVSIDEHELIIPDRNNVEDEILLSSLSQDIRVAIEKLPKQYRLVVVLRYLEDFSYQEIAEALELPLNTVKSYLFRARQQLQELLYDYQKGGIG</sequence>
<dbReference type="Proteomes" id="UP000595847">
    <property type="component" value="Chromosome"/>
</dbReference>
<dbReference type="InterPro" id="IPR013249">
    <property type="entry name" value="RNA_pol_sigma70_r4_t2"/>
</dbReference>
<dbReference type="EMBL" id="CP073708">
    <property type="protein sequence ID" value="QUO40196.1"/>
    <property type="molecule type" value="Genomic_DNA"/>
</dbReference>
<organism evidence="7 9">
    <name type="scientific">Brevibacillus composti</name>
    <dbReference type="NCBI Taxonomy" id="2796470"/>
    <lineage>
        <taxon>Bacteria</taxon>
        <taxon>Bacillati</taxon>
        <taxon>Bacillota</taxon>
        <taxon>Bacilli</taxon>
        <taxon>Bacillales</taxon>
        <taxon>Paenibacillaceae</taxon>
        <taxon>Brevibacillus</taxon>
    </lineage>
</organism>